<feature type="domain" description="C2 DOCK-type" evidence="5">
    <location>
        <begin position="548"/>
        <end position="714"/>
    </location>
</feature>
<dbReference type="Pfam" id="PF20422">
    <property type="entry name" value="DHR-2_Lobe_B"/>
    <property type="match status" value="1"/>
</dbReference>
<evidence type="ECO:0000256" key="2">
    <source>
        <dbReference type="ARBA" id="ARBA00022658"/>
    </source>
</evidence>
<accession>A0AAW0I6P7</accession>
<dbReference type="CDD" id="cd08696">
    <property type="entry name" value="C2_Dock-C"/>
    <property type="match status" value="1"/>
</dbReference>
<feature type="region of interest" description="Disordered" evidence="4">
    <location>
        <begin position="408"/>
        <end position="439"/>
    </location>
</feature>
<evidence type="ECO:0008006" key="9">
    <source>
        <dbReference type="Google" id="ProtNLM"/>
    </source>
</evidence>
<feature type="compositionally biased region" description="Basic and acidic residues" evidence="4">
    <location>
        <begin position="411"/>
        <end position="427"/>
    </location>
</feature>
<dbReference type="Gene3D" id="1.20.58.740">
    <property type="match status" value="1"/>
</dbReference>
<dbReference type="InterPro" id="IPR035892">
    <property type="entry name" value="C2_domain_sf"/>
</dbReference>
<sequence length="1995" mass="223747">MAASERRAFAHKINRTVAAEVRKQVSRERSGSPHSSRRSSSSLGVPLTEVMEPLDFEDVLLSRPPDVEPGPLRDLIEFPADDLELLKQPRECRTTESGVPEDGKLDAQVRAAVAMYSEDWVIVRRRYQHLSTAYSPVTTETQRERQKGLTCQVFEQDTSGDERMGPEDTDDSQHCSGSPEDTPRSSGASGIFSLRNLASDSLLPALLERAAPEDVDRRNEALRRQHRAPALLTLYPAPDEDEAVERCSIPEPPREHFGQRILVKCLSLKFEIEIEPIFGTLALYDVREKKKISENFYFDLNSDSVKGLLRAHGTHPAISTLARSAIFSVTYPSPDIFLVVKLEKVLQQGDISECCEPYMVMKEADAVKNKEKLERLRLAAEQFCTRLGRYRMPFAWTAVHLANIVSSVGPQDRDSDSEGERRPTWAERRRRGPQDRGCSGDDACSFSSFRPATLTVTNFFKQEAERLSDEDLFKFLADMRRPSSLLRRLRPVTAQLKIDISPAPENLHFCLSPELLHVKPYPDPRGRPTKEVLEFPAREVYAPHTCYRNLLFVYPHSLNFSSRQGSVRNLAIRIQYMAGEDQSQALPVIFGKSSCSEFTREAFTPVVYHNKSPEFYEEFKLRLPACVTENHHLFFTFYHVSCQPRPGTALETPVGFTWIPLLQHGRLRTGPFCLPVSVDQPPPSYSVLTPDVALPGMRWVDGHKGVFSVELTAVSSVHPQDPHLDKFFTLVHVLEEGTFPFRLKETVLSEATVEQELRASLAALRLASPEPLVAFSHHVLDKLVHLVVRPPIIGGQIVNLGRGAFEAMAHVASLVHRSLEAVQDSRGHCPLLAAYVHYAFRLPGGDPSLPGGVPPATVQAATLARGSGRPTSLYLTRSKSISSSNPDLAVVPGSVDDEVSRILATKGVDRSHSWVNSAYAPGGSKAVLRRGLPYCGADPRQLLHEELALQWVVSGSAVREVALQHAWFFFQLMIKSMELHLLLNQRLDTPRKLRFPGRFLDDIAALVASVGLEVITRVHKDMELAERLNASLAFFLSDLLSIADRGYIFSLVRAHYKQVATRLLSAPNPTALLTLRMDFTRILCSHEHYVTLNLPCSPLSPPASPSPSVSSTTSQSSTFSSQAPDPKVTSMFELSGPFRQQHFLSGLLLTELALALDPEAEGASLLHKKAISAVHSLLCSHDIDSRYTDATVKAKVAELYLPLLSLARDTLPRLHGFAEGSGQRSRLASMLDSDTEGEGDIGGTINPSAARSGCPLSAESSRTLLVCVLWVLKNAEPALLQRWAADLALPQLGRLLDLLYLCLAAFEYKGKRAFERINSLTFKKSSSGNQENVRWRKSVTHWRQTSDRVDKTKDEMEHEALVDGNLATEASLVVLDMLEIIVQTVMLSEARESILSAVLKVVLYSLGSAQSALFLQHGLATQRALVSKFPELLFEEDTELCADLCLRLLRHCGSRISTIRIHASASLYLLMRQNFEIGHNFARVKMLVTMSLSSLVGTTPNFSEEHLRRSLKTILTYAEEDIGLRDSTFAEQMKEHQEDPEMLMDLMYRIARGYQGSPDLRLTWLQNMAGKHAELGNHAEAAQCMVHAAALVAEYLALLEDSRHLPVGCVSFQNVSSNVLEESAISDDILSPDEEGFCSGKNFTELGLGGLYEAVNEVYKNLIPILEAHRDYKKLAAVHGKLQEAFTKIMHQSSGWEPSVYLEHISEWASMVHDLVTWMNKSLCTRNRQSQNWQRSPTDWRHEFYTERFGDDVVEIIKDSNPVDKSKLDPQKAYIQITYVEPHFDTYELKDRVTYFDRNYGLRAFLFCTPFTPDGRAHGELAEQHKRKTLLSTEHAFPYIKTRIRVCHREETVLTPVEVAIEDMQKKTRELAFATEQDPPDAKMLQMVLQGSVGPTGPLEVAQVFLAEIPEDPKLFRHHNKLRLCFKDFCKKCEDALRKNKALIGPDQKEYHRELERHYSRLREALQPLLTQRLPQLLAPSSTSLRCPLWGLSQT</sequence>
<organism evidence="7 8">
    <name type="scientific">Myodes glareolus</name>
    <name type="common">Bank vole</name>
    <name type="synonym">Clethrionomys glareolus</name>
    <dbReference type="NCBI Taxonomy" id="447135"/>
    <lineage>
        <taxon>Eukaryota</taxon>
        <taxon>Metazoa</taxon>
        <taxon>Chordata</taxon>
        <taxon>Craniata</taxon>
        <taxon>Vertebrata</taxon>
        <taxon>Euteleostomi</taxon>
        <taxon>Mammalia</taxon>
        <taxon>Eutheria</taxon>
        <taxon>Euarchontoglires</taxon>
        <taxon>Glires</taxon>
        <taxon>Rodentia</taxon>
        <taxon>Myomorpha</taxon>
        <taxon>Muroidea</taxon>
        <taxon>Cricetidae</taxon>
        <taxon>Arvicolinae</taxon>
        <taxon>Myodes</taxon>
    </lineage>
</organism>
<dbReference type="PANTHER" id="PTHR23317:SF65">
    <property type="entry name" value="DEDICATOR OF CYTOKINESIS PROTEIN 6"/>
    <property type="match status" value="1"/>
</dbReference>
<dbReference type="InterPro" id="IPR043162">
    <property type="entry name" value="DOCK_C_lobe_C"/>
</dbReference>
<keyword evidence="8" id="KW-1185">Reference proteome</keyword>
<proteinExistence type="inferred from homology"/>
<dbReference type="InterPro" id="IPR046770">
    <property type="entry name" value="DOCKER_Lobe_B"/>
</dbReference>
<feature type="compositionally biased region" description="Low complexity" evidence="4">
    <location>
        <begin position="1106"/>
        <end position="1121"/>
    </location>
</feature>
<feature type="compositionally biased region" description="Low complexity" evidence="4">
    <location>
        <begin position="32"/>
        <end position="42"/>
    </location>
</feature>
<dbReference type="PROSITE" id="PS51651">
    <property type="entry name" value="DOCKER"/>
    <property type="match status" value="1"/>
</dbReference>
<dbReference type="GO" id="GO:0005085">
    <property type="term" value="F:guanyl-nucleotide exchange factor activity"/>
    <property type="evidence" value="ECO:0007669"/>
    <property type="project" value="UniProtKB-KW"/>
</dbReference>
<feature type="region of interest" description="Disordered" evidence="4">
    <location>
        <begin position="155"/>
        <end position="190"/>
    </location>
</feature>
<gene>
    <name evidence="7" type="ORF">U0070_008262</name>
</gene>
<dbReference type="InterPro" id="IPR037808">
    <property type="entry name" value="C2_Dock-C"/>
</dbReference>
<keyword evidence="1" id="KW-0597">Phosphoprotein</keyword>
<dbReference type="FunFam" id="1.25.40.410:FF:000002">
    <property type="entry name" value="Dedicator of cytokinesis protein 7"/>
    <property type="match status" value="1"/>
</dbReference>
<feature type="compositionally biased region" description="Basic and acidic residues" evidence="4">
    <location>
        <begin position="20"/>
        <end position="31"/>
    </location>
</feature>
<dbReference type="EMBL" id="JBBHLL010000205">
    <property type="protein sequence ID" value="KAK7810075.1"/>
    <property type="molecule type" value="Genomic_DNA"/>
</dbReference>
<feature type="region of interest" description="Disordered" evidence="4">
    <location>
        <begin position="1101"/>
        <end position="1125"/>
    </location>
</feature>
<protein>
    <recommendedName>
        <fullName evidence="9">Dedicator of cytokinesis protein 6</fullName>
    </recommendedName>
</protein>
<comment type="caution">
    <text evidence="7">The sequence shown here is derived from an EMBL/GenBank/DDBJ whole genome shotgun (WGS) entry which is preliminary data.</text>
</comment>
<evidence type="ECO:0000313" key="7">
    <source>
        <dbReference type="EMBL" id="KAK7810075.1"/>
    </source>
</evidence>
<evidence type="ECO:0000259" key="6">
    <source>
        <dbReference type="PROSITE" id="PS51651"/>
    </source>
</evidence>
<dbReference type="Gene3D" id="1.25.40.410">
    <property type="match status" value="1"/>
</dbReference>
<dbReference type="FunFam" id="1.20.58.740:FF:000002">
    <property type="entry name" value="Dedicator of cytokinesis protein 7"/>
    <property type="match status" value="1"/>
</dbReference>
<feature type="region of interest" description="Disordered" evidence="4">
    <location>
        <begin position="20"/>
        <end position="46"/>
    </location>
</feature>
<dbReference type="GO" id="GO:0005829">
    <property type="term" value="C:cytosol"/>
    <property type="evidence" value="ECO:0007669"/>
    <property type="project" value="TreeGrafter"/>
</dbReference>
<dbReference type="InterPro" id="IPR021816">
    <property type="entry name" value="DOCK_C/D_N"/>
</dbReference>
<evidence type="ECO:0000313" key="8">
    <source>
        <dbReference type="Proteomes" id="UP001488838"/>
    </source>
</evidence>
<keyword evidence="2" id="KW-0344">Guanine-nucleotide releasing factor</keyword>
<dbReference type="InterPro" id="IPR046773">
    <property type="entry name" value="DOCKER_Lobe_C"/>
</dbReference>
<evidence type="ECO:0000256" key="3">
    <source>
        <dbReference type="PROSITE-ProRule" id="PRU00983"/>
    </source>
</evidence>
<comment type="similarity">
    <text evidence="3">Belongs to the DOCK family.</text>
</comment>
<reference evidence="7 8" key="1">
    <citation type="journal article" date="2023" name="bioRxiv">
        <title>Conserved and derived expression patterns and positive selection on dental genes reveal complex evolutionary context of ever-growing rodent molars.</title>
        <authorList>
            <person name="Calamari Z.T."/>
            <person name="Song A."/>
            <person name="Cohen E."/>
            <person name="Akter M."/>
            <person name="Roy R.D."/>
            <person name="Hallikas O."/>
            <person name="Christensen M.M."/>
            <person name="Li P."/>
            <person name="Marangoni P."/>
            <person name="Jernvall J."/>
            <person name="Klein O.D."/>
        </authorList>
    </citation>
    <scope>NUCLEOTIDE SEQUENCE [LARGE SCALE GENOMIC DNA]</scope>
    <source>
        <strain evidence="7">V071</strain>
    </source>
</reference>
<dbReference type="InterPro" id="IPR043161">
    <property type="entry name" value="DOCK_C_lobe_A"/>
</dbReference>
<evidence type="ECO:0000259" key="5">
    <source>
        <dbReference type="PROSITE" id="PS51650"/>
    </source>
</evidence>
<dbReference type="Pfam" id="PF20421">
    <property type="entry name" value="DHR-2_Lobe_C"/>
    <property type="match status" value="1"/>
</dbReference>
<feature type="domain" description="DOCKER" evidence="6">
    <location>
        <begin position="1552"/>
        <end position="1975"/>
    </location>
</feature>
<dbReference type="PANTHER" id="PTHR23317">
    <property type="entry name" value="DEDICATOR OF CYTOKINESIS DOCK"/>
    <property type="match status" value="1"/>
</dbReference>
<dbReference type="FunFam" id="2.60.40.150:FF:000022">
    <property type="entry name" value="Dedicator of cytokinesis protein 7"/>
    <property type="match status" value="1"/>
</dbReference>
<dbReference type="Pfam" id="PF06920">
    <property type="entry name" value="DHR-2_Lobe_A"/>
    <property type="match status" value="1"/>
</dbReference>
<dbReference type="InterPro" id="IPR026791">
    <property type="entry name" value="DOCK"/>
</dbReference>
<evidence type="ECO:0000256" key="4">
    <source>
        <dbReference type="SAM" id="MobiDB-lite"/>
    </source>
</evidence>
<dbReference type="InterPro" id="IPR027007">
    <property type="entry name" value="C2_DOCK-type_domain"/>
</dbReference>
<dbReference type="GO" id="GO:0007264">
    <property type="term" value="P:small GTPase-mediated signal transduction"/>
    <property type="evidence" value="ECO:0007669"/>
    <property type="project" value="InterPro"/>
</dbReference>
<dbReference type="PROSITE" id="PS51650">
    <property type="entry name" value="C2_DOCK"/>
    <property type="match status" value="1"/>
</dbReference>
<dbReference type="Proteomes" id="UP001488838">
    <property type="component" value="Unassembled WGS sequence"/>
</dbReference>
<dbReference type="InterPro" id="IPR046769">
    <property type="entry name" value="DOCKER_Lobe_A"/>
</dbReference>
<evidence type="ECO:0000256" key="1">
    <source>
        <dbReference type="ARBA" id="ARBA00022553"/>
    </source>
</evidence>
<dbReference type="Pfam" id="PF11878">
    <property type="entry name" value="DOCK_C-D_N"/>
    <property type="match status" value="1"/>
</dbReference>
<dbReference type="Pfam" id="PF14429">
    <property type="entry name" value="DOCK-C2"/>
    <property type="match status" value="1"/>
</dbReference>
<dbReference type="InterPro" id="IPR027357">
    <property type="entry name" value="DOCKER_dom"/>
</dbReference>
<name>A0AAW0I6P7_MYOGA</name>
<dbReference type="Gene3D" id="2.60.40.150">
    <property type="entry name" value="C2 domain"/>
    <property type="match status" value="1"/>
</dbReference>